<dbReference type="HAMAP" id="MF_00652">
    <property type="entry name" value="UPF0246"/>
    <property type="match status" value="1"/>
</dbReference>
<dbReference type="GO" id="GO:0005829">
    <property type="term" value="C:cytosol"/>
    <property type="evidence" value="ECO:0007669"/>
    <property type="project" value="TreeGrafter"/>
</dbReference>
<dbReference type="KEGG" id="lhi:JP39_12065"/>
<comment type="similarity">
    <text evidence="1">Belongs to the UPF0246 family.</text>
</comment>
<dbReference type="PANTHER" id="PTHR30283:SF4">
    <property type="entry name" value="PEROXIDE STRESS RESISTANCE PROTEIN YAAA"/>
    <property type="match status" value="1"/>
</dbReference>
<dbReference type="Proteomes" id="UP000061546">
    <property type="component" value="Chromosome"/>
</dbReference>
<name>A0A0K2LFF7_9LACO</name>
<evidence type="ECO:0000313" key="2">
    <source>
        <dbReference type="EMBL" id="ALB30034.1"/>
    </source>
</evidence>
<dbReference type="GO" id="GO:0033194">
    <property type="term" value="P:response to hydroperoxide"/>
    <property type="evidence" value="ECO:0007669"/>
    <property type="project" value="TreeGrafter"/>
</dbReference>
<organism evidence="2 3">
    <name type="scientific">Companilactobacillus heilongjiangensis</name>
    <dbReference type="NCBI Taxonomy" id="1074467"/>
    <lineage>
        <taxon>Bacteria</taxon>
        <taxon>Bacillati</taxon>
        <taxon>Bacillota</taxon>
        <taxon>Bacilli</taxon>
        <taxon>Lactobacillales</taxon>
        <taxon>Lactobacillaceae</taxon>
        <taxon>Companilactobacillus</taxon>
    </lineage>
</organism>
<gene>
    <name evidence="2" type="ORF">JP39_12065</name>
</gene>
<dbReference type="OrthoDB" id="9777133at2"/>
<dbReference type="RefSeq" id="WP_041499004.1">
    <property type="nucleotide sequence ID" value="NZ_BJDV01000004.1"/>
</dbReference>
<evidence type="ECO:0000256" key="1">
    <source>
        <dbReference type="HAMAP-Rule" id="MF_00652"/>
    </source>
</evidence>
<accession>A0A0K2LFF7</accession>
<dbReference type="AlphaFoldDB" id="A0A0K2LFF7"/>
<keyword evidence="3" id="KW-1185">Reference proteome</keyword>
<dbReference type="STRING" id="1074467.JP39_12065"/>
<reference evidence="2 3" key="1">
    <citation type="submission" date="2015-08" db="EMBL/GenBank/DDBJ databases">
        <title>Genomic sequence of Lactobacillus heilongjiangensis DSM 28069, isolated from Chinese traditional pickle.</title>
        <authorList>
            <person name="Jiang X."/>
            <person name="Zheng B."/>
            <person name="Cheng H."/>
        </authorList>
    </citation>
    <scope>NUCLEOTIDE SEQUENCE [LARGE SCALE GENOMIC DNA]</scope>
    <source>
        <strain evidence="2 3">DSM 28069</strain>
    </source>
</reference>
<sequence length="248" mass="28732">MKIIIAPAKKMITDTDTFNYETLPQYLDQTQQILNKLRTLNYSSAKKLWKCSDKIARPNFEQLQKLDLHHHLTPALLAFSGIQYQYMSPDLFTEPALDYVRQNLRILSGFYGILRPFDGIVPYRLEMQSKISVNNSNNLYDFWKTLIYSALITGSEPIVNLASQEYAKAITPYLLPNQKFITVIFGSLVDGKIRTKATLAKMARGEMVRYMAENNITEINDIKKFRHPDWKLSTELSTTEQIVFVYQK</sequence>
<dbReference type="NCBIfam" id="NF002543">
    <property type="entry name" value="PRK02101.1-4"/>
    <property type="match status" value="1"/>
</dbReference>
<evidence type="ECO:0000313" key="3">
    <source>
        <dbReference type="Proteomes" id="UP000061546"/>
    </source>
</evidence>
<dbReference type="InterPro" id="IPR005583">
    <property type="entry name" value="YaaA"/>
</dbReference>
<proteinExistence type="inferred from homology"/>
<dbReference type="PANTHER" id="PTHR30283">
    <property type="entry name" value="PEROXIDE STRESS RESPONSE PROTEIN YAAA"/>
    <property type="match status" value="1"/>
</dbReference>
<protein>
    <recommendedName>
        <fullName evidence="1">UPF0246 protein JP39_12065</fullName>
    </recommendedName>
</protein>
<dbReference type="EMBL" id="CP012559">
    <property type="protein sequence ID" value="ALB30034.1"/>
    <property type="molecule type" value="Genomic_DNA"/>
</dbReference>
<dbReference type="Pfam" id="PF03883">
    <property type="entry name" value="H2O2_YaaD"/>
    <property type="match status" value="1"/>
</dbReference>